<protein>
    <submittedName>
        <fullName evidence="1">Uncharacterized protein</fullName>
    </submittedName>
</protein>
<gene>
    <name evidence="1" type="ORF">AW0309160_03838</name>
</gene>
<accession>A0A5Q4ZVM2</accession>
<organism evidence="1">
    <name type="scientific">Aliivibrio wodanis</name>
    <dbReference type="NCBI Taxonomy" id="80852"/>
    <lineage>
        <taxon>Bacteria</taxon>
        <taxon>Pseudomonadati</taxon>
        <taxon>Pseudomonadota</taxon>
        <taxon>Gammaproteobacteria</taxon>
        <taxon>Vibrionales</taxon>
        <taxon>Vibrionaceae</taxon>
        <taxon>Aliivibrio</taxon>
    </lineage>
</organism>
<dbReference type="AlphaFoldDB" id="A0A5Q4ZVM2"/>
<name>A0A5Q4ZVM2_9GAMM</name>
<proteinExistence type="predicted"/>
<sequence length="112" mass="12966">MKLRLDEIIERIITINHAWKLSRDEFGNDFVATKSFRDTKSSLQSTLLREFPNDVYLVQATDSSEHGESMYSVRLTQPIKINGIMRTDVEHLPARIAEDLFSSLELQQLIKN</sequence>
<reference evidence="1" key="1">
    <citation type="submission" date="2019-09" db="EMBL/GenBank/DDBJ databases">
        <authorList>
            <person name="Hjerde E."/>
        </authorList>
    </citation>
    <scope>NUCLEOTIDE SEQUENCE</scope>
    <source>
        <strain evidence="1">06/09/160</strain>
    </source>
</reference>
<evidence type="ECO:0000313" key="1">
    <source>
        <dbReference type="EMBL" id="VVV06348.1"/>
    </source>
</evidence>
<dbReference type="EMBL" id="LR721751">
    <property type="protein sequence ID" value="VVV06348.1"/>
    <property type="molecule type" value="Genomic_DNA"/>
</dbReference>